<comment type="caution">
    <text evidence="2">The sequence shown here is derived from an EMBL/GenBank/DDBJ whole genome shotgun (WGS) entry which is preliminary data.</text>
</comment>
<dbReference type="Pfam" id="PF06985">
    <property type="entry name" value="HET"/>
    <property type="match status" value="1"/>
</dbReference>
<keyword evidence="3" id="KW-1185">Reference proteome</keyword>
<evidence type="ECO:0000313" key="3">
    <source>
        <dbReference type="Proteomes" id="UP001152533"/>
    </source>
</evidence>
<dbReference type="AlphaFoldDB" id="A0A9W4RV55"/>
<accession>A0A9W4RV55</accession>
<organism evidence="2 3">
    <name type="scientific">Colletotrichum noveboracense</name>
    <dbReference type="NCBI Taxonomy" id="2664923"/>
    <lineage>
        <taxon>Eukaryota</taxon>
        <taxon>Fungi</taxon>
        <taxon>Dikarya</taxon>
        <taxon>Ascomycota</taxon>
        <taxon>Pezizomycotina</taxon>
        <taxon>Sordariomycetes</taxon>
        <taxon>Hypocreomycetidae</taxon>
        <taxon>Glomerellales</taxon>
        <taxon>Glomerellaceae</taxon>
        <taxon>Colletotrichum</taxon>
        <taxon>Colletotrichum gloeosporioides species complex</taxon>
    </lineage>
</organism>
<reference evidence="2" key="1">
    <citation type="submission" date="2022-08" db="EMBL/GenBank/DDBJ databases">
        <authorList>
            <person name="Giroux E."/>
            <person name="Giroux E."/>
        </authorList>
    </citation>
    <scope>NUCLEOTIDE SEQUENCE</scope>
    <source>
        <strain evidence="2">H1091258</strain>
    </source>
</reference>
<dbReference type="PANTHER" id="PTHR33112:SF16">
    <property type="entry name" value="HETEROKARYON INCOMPATIBILITY DOMAIN-CONTAINING PROTEIN"/>
    <property type="match status" value="1"/>
</dbReference>
<gene>
    <name evidence="2" type="ORF">CGXH109_LOCUS74522</name>
</gene>
<sequence length="749" mass="85112">MSVLCKRCEVIRLNDAEHNGFVQVAQSGKTYLGFEFQEHKGRLFLDYELKDSFPDLPVLSRSSLQGCTLCTLLKDEITKFRTETWRSIQQQTDLFIHKLLYSMSHTMESDEVLHRCSLEALLVHFKLSHPTNPNDQSSHALRLDIQAEPTDPCTPWLSIPRAPVEKDILSERGIRRLNQLKDIAFSIPNLPPILEHPRLPTRLIDVGLRGLGKSEEEPRLVVTSDYPPLRSKIESHHYIALSYCWGPPEKALQQLKTEILTLKNRLHQIPFTEFPKAHQDAIKLCRALSVRYIWIDSLCIIQDDTDDWEREAAQMGNVYANAYLTVCAAQGDSCLDGFLQRPSPSHVIDVPFTSSLDPAFSGTFSIFASSPTDDYVQTDIFKGVNFNDYFNPNPPPPNQYRWTVGSRKPYKEDVNQCSWNGRGWTFQEFLLSPRILLFGKSMVHVCSGNVLIRSEDAMGNSSNEGPKYLLSSRHGNTKESEEQMLSDWQGLVTDYSRRSLTYSNDILPAVSALAKLWAGKVEGEYLAGVFSSNLHRDLLWAHEGMRTPAEFLNQRPEQYTAPSWSWASQSDSISWVWHAVTTFKPEFHLMEGKVSPKGLDPYGRVKSGHLLLSTKIQKIPITRLQRGPEFLGYIFPYKLVSEDGTPLAYVRFDWRSPNSEAPKDPDTGEECENGPVDQLLMVLISSKVTEEWYKRAGSLTYQDLLWGLLVLPTSTPGEYRRAGVFFTEASGQCGRAFWDQCSTQEVKLV</sequence>
<dbReference type="EMBL" id="CAMGZC010000539">
    <property type="protein sequence ID" value="CAI0648317.1"/>
    <property type="molecule type" value="Genomic_DNA"/>
</dbReference>
<feature type="domain" description="Heterokaryon incompatibility" evidence="1">
    <location>
        <begin position="238"/>
        <end position="428"/>
    </location>
</feature>
<name>A0A9W4RV55_9PEZI</name>
<dbReference type="InterPro" id="IPR010730">
    <property type="entry name" value="HET"/>
</dbReference>
<evidence type="ECO:0000259" key="1">
    <source>
        <dbReference type="Pfam" id="PF06985"/>
    </source>
</evidence>
<proteinExistence type="predicted"/>
<dbReference type="Proteomes" id="UP001152533">
    <property type="component" value="Unassembled WGS sequence"/>
</dbReference>
<protein>
    <recommendedName>
        <fullName evidence="1">Heterokaryon incompatibility domain-containing protein</fullName>
    </recommendedName>
</protein>
<evidence type="ECO:0000313" key="2">
    <source>
        <dbReference type="EMBL" id="CAI0648317.1"/>
    </source>
</evidence>
<dbReference type="PANTHER" id="PTHR33112">
    <property type="entry name" value="DOMAIN PROTEIN, PUTATIVE-RELATED"/>
    <property type="match status" value="1"/>
</dbReference>